<dbReference type="InterPro" id="IPR007607">
    <property type="entry name" value="BacA/B"/>
</dbReference>
<dbReference type="Proteomes" id="UP000009374">
    <property type="component" value="Unassembled WGS sequence"/>
</dbReference>
<keyword evidence="3" id="KW-1185">Reference proteome</keyword>
<dbReference type="Pfam" id="PF04519">
    <property type="entry name" value="Bactofilin"/>
    <property type="match status" value="1"/>
</dbReference>
<evidence type="ECO:0000256" key="1">
    <source>
        <dbReference type="ARBA" id="ARBA00044755"/>
    </source>
</evidence>
<dbReference type="PANTHER" id="PTHR35024:SF4">
    <property type="entry name" value="POLYMER-FORMING CYTOSKELETAL PROTEIN"/>
    <property type="match status" value="1"/>
</dbReference>
<evidence type="ECO:0008006" key="4">
    <source>
        <dbReference type="Google" id="ProtNLM"/>
    </source>
</evidence>
<reference evidence="2 3" key="1">
    <citation type="journal article" date="2009" name="Appl. Environ. Microbiol.">
        <title>Community genomic and proteomic analyses of chemoautotrophic iron-oxidizing "Leptospirillum rubarum" (Group II) and "Leptospirillum ferrodiazotrophum" (Group III) bacteria in acid mine drainage biofilms.</title>
        <authorList>
            <person name="Goltsman D.S."/>
            <person name="Denef V.J."/>
            <person name="Singer S.W."/>
            <person name="VerBerkmoes N.C."/>
            <person name="Lefsrud M."/>
            <person name="Mueller R.S."/>
            <person name="Dick G.J."/>
            <person name="Sun C.L."/>
            <person name="Wheeler K.E."/>
            <person name="Zemla A."/>
            <person name="Baker B.J."/>
            <person name="Hauser L."/>
            <person name="Land M."/>
            <person name="Shah M.B."/>
            <person name="Thelen M.P."/>
            <person name="Hettich R.L."/>
            <person name="Banfield J.F."/>
        </authorList>
    </citation>
    <scope>NUCLEOTIDE SEQUENCE [LARGE SCALE GENOMIC DNA]</scope>
</reference>
<comment type="similarity">
    <text evidence="1">Belongs to the bactofilin family.</text>
</comment>
<dbReference type="EMBL" id="GG693865">
    <property type="protein sequence ID" value="EES53296.1"/>
    <property type="molecule type" value="Genomic_DNA"/>
</dbReference>
<accession>C6HVS2</accession>
<evidence type="ECO:0000313" key="3">
    <source>
        <dbReference type="Proteomes" id="UP000009374"/>
    </source>
</evidence>
<dbReference type="AlphaFoldDB" id="C6HVS2"/>
<protein>
    <recommendedName>
        <fullName evidence="4">Polymer-forming cytoskeletal protein</fullName>
    </recommendedName>
</protein>
<evidence type="ECO:0000313" key="2">
    <source>
        <dbReference type="EMBL" id="EES53296.1"/>
    </source>
</evidence>
<proteinExistence type="inferred from homology"/>
<organism evidence="2 3">
    <name type="scientific">Leptospirillum ferrodiazotrophum</name>
    <dbReference type="NCBI Taxonomy" id="412449"/>
    <lineage>
        <taxon>Bacteria</taxon>
        <taxon>Pseudomonadati</taxon>
        <taxon>Nitrospirota</taxon>
        <taxon>Nitrospiria</taxon>
        <taxon>Nitrospirales</taxon>
        <taxon>Nitrospiraceae</taxon>
        <taxon>Leptospirillum</taxon>
    </lineage>
</organism>
<gene>
    <name evidence="2" type="ORF">UBAL3_79520018</name>
</gene>
<dbReference type="PANTHER" id="PTHR35024">
    <property type="entry name" value="HYPOTHETICAL CYTOSOLIC PROTEIN"/>
    <property type="match status" value="1"/>
</dbReference>
<sequence length="129" mass="13802">MKHNGQDAGKGNIIAFLGKETLFRGYLQFEGTVRIDGILEGEIHSKNTLIVGDGAVITGTVNVGRIVCGGTINGKVMAQEAIQFVKPSNIKGEIKTPVLQIEEGVIFNGTCEMTTGVSREKPIEGDEKK</sequence>
<name>C6HVS2_9BACT</name>